<name>A0ACC7P2X0_9BACL</name>
<keyword evidence="2" id="KW-1185">Reference proteome</keyword>
<sequence>MKLLKNVNFTTLFLGRMVTNIGDSLYTIAAMWLVYELGGSTFYTGLAGFLTMMPRLFQFLTGPVVDKYPLKKILVITQGIQFIFILSILVVYAAGFLNVFILLVIMPVITSVNQFVYPAQTASLPRIVEKDQLVQANSLFSFAYQGIDIISTSLGGILIALMGVMTLYIVDTVTFLIALLLFSSLKIPHQVDFEQNEGKNREVRSIKFQLKQYMASLKEGYSFVKGSIISKFFYGSIAANFSFGIALAVLPAYSNDRGGPELYGYFLAAFSAGFLMGAFVSNLLKILPFGKTVVFSFFLSALLWISSVFVPSSILSIIIFTLALVPLGAAEVTMAAVGQQIIPQRFLARTFSLISSISASAMPLGSLLGGYLGTMMNSSITFVVGSLGMLTVSLVWFVIPQLRRIPKVDDIKPEDYIPVIQELAQR</sequence>
<proteinExistence type="predicted"/>
<evidence type="ECO:0000313" key="1">
    <source>
        <dbReference type="EMBL" id="MFM9331399.1"/>
    </source>
</evidence>
<protein>
    <submittedName>
        <fullName evidence="1">MFS transporter</fullName>
    </submittedName>
</protein>
<reference evidence="1" key="1">
    <citation type="submission" date="2024-12" db="EMBL/GenBank/DDBJ databases">
        <authorList>
            <person name="Wu N."/>
        </authorList>
    </citation>
    <scope>NUCLEOTIDE SEQUENCE</scope>
    <source>
        <strain evidence="1">P15</strain>
    </source>
</reference>
<accession>A0ACC7P2X0</accession>
<dbReference type="Proteomes" id="UP001631969">
    <property type="component" value="Unassembled WGS sequence"/>
</dbReference>
<dbReference type="EMBL" id="JBJURJ010000018">
    <property type="protein sequence ID" value="MFM9331399.1"/>
    <property type="molecule type" value="Genomic_DNA"/>
</dbReference>
<comment type="caution">
    <text evidence="1">The sequence shown here is derived from an EMBL/GenBank/DDBJ whole genome shotgun (WGS) entry which is preliminary data.</text>
</comment>
<gene>
    <name evidence="1" type="ORF">ACI1P1_24190</name>
</gene>
<evidence type="ECO:0000313" key="2">
    <source>
        <dbReference type="Proteomes" id="UP001631969"/>
    </source>
</evidence>
<organism evidence="1 2">
    <name type="scientific">Paenibacillus mesotrionivorans</name>
    <dbReference type="NCBI Taxonomy" id="3160968"/>
    <lineage>
        <taxon>Bacteria</taxon>
        <taxon>Bacillati</taxon>
        <taxon>Bacillota</taxon>
        <taxon>Bacilli</taxon>
        <taxon>Bacillales</taxon>
        <taxon>Paenibacillaceae</taxon>
        <taxon>Paenibacillus</taxon>
    </lineage>
</organism>